<keyword evidence="11" id="KW-1185">Reference proteome</keyword>
<dbReference type="SUPFAM" id="SSF48403">
    <property type="entry name" value="Ankyrin repeat"/>
    <property type="match status" value="1"/>
</dbReference>
<dbReference type="GO" id="GO:0008270">
    <property type="term" value="F:zinc ion binding"/>
    <property type="evidence" value="ECO:0007669"/>
    <property type="project" value="InterPro"/>
</dbReference>
<gene>
    <name evidence="10" type="ORF">TRUGW13939_02342</name>
</gene>
<dbReference type="PANTHER" id="PTHR31001">
    <property type="entry name" value="UNCHARACTERIZED TRANSCRIPTIONAL REGULATORY PROTEIN"/>
    <property type="match status" value="1"/>
</dbReference>
<keyword evidence="4" id="KW-0238">DNA-binding</keyword>
<keyword evidence="3" id="KW-0805">Transcription regulation</keyword>
<feature type="repeat" description="ANK" evidence="7">
    <location>
        <begin position="40"/>
        <end position="73"/>
    </location>
</feature>
<dbReference type="Pfam" id="PF04082">
    <property type="entry name" value="Fungal_trans"/>
    <property type="match status" value="1"/>
</dbReference>
<evidence type="ECO:0000256" key="8">
    <source>
        <dbReference type="SAM" id="MobiDB-lite"/>
    </source>
</evidence>
<feature type="region of interest" description="Disordered" evidence="8">
    <location>
        <begin position="666"/>
        <end position="690"/>
    </location>
</feature>
<feature type="domain" description="Zn(2)-C6 fungal-type" evidence="9">
    <location>
        <begin position="265"/>
        <end position="294"/>
    </location>
</feature>
<dbReference type="CDD" id="cd00067">
    <property type="entry name" value="GAL4"/>
    <property type="match status" value="1"/>
</dbReference>
<organism evidence="10 11">
    <name type="scientific">Talaromyces rugulosus</name>
    <name type="common">Penicillium rugulosum</name>
    <dbReference type="NCBI Taxonomy" id="121627"/>
    <lineage>
        <taxon>Eukaryota</taxon>
        <taxon>Fungi</taxon>
        <taxon>Dikarya</taxon>
        <taxon>Ascomycota</taxon>
        <taxon>Pezizomycotina</taxon>
        <taxon>Eurotiomycetes</taxon>
        <taxon>Eurotiomycetidae</taxon>
        <taxon>Eurotiales</taxon>
        <taxon>Trichocomaceae</taxon>
        <taxon>Talaromyces</taxon>
        <taxon>Talaromyces sect. Islandici</taxon>
    </lineage>
</organism>
<dbReference type="PROSITE" id="PS50048">
    <property type="entry name" value="ZN2_CY6_FUNGAL_2"/>
    <property type="match status" value="1"/>
</dbReference>
<dbReference type="EMBL" id="CP055898">
    <property type="protein sequence ID" value="QKX55250.1"/>
    <property type="molecule type" value="Genomic_DNA"/>
</dbReference>
<keyword evidence="7" id="KW-0040">ANK repeat</keyword>
<protein>
    <recommendedName>
        <fullName evidence="9">Zn(2)-C6 fungal-type domain-containing protein</fullName>
    </recommendedName>
</protein>
<dbReference type="GO" id="GO:0006351">
    <property type="term" value="P:DNA-templated transcription"/>
    <property type="evidence" value="ECO:0007669"/>
    <property type="project" value="InterPro"/>
</dbReference>
<dbReference type="InterPro" id="IPR036864">
    <property type="entry name" value="Zn2-C6_fun-type_DNA-bd_sf"/>
</dbReference>
<reference evidence="11" key="1">
    <citation type="submission" date="2020-06" db="EMBL/GenBank/DDBJ databases">
        <title>A chromosome-scale genome assembly of Talaromyces rugulosus W13939.</title>
        <authorList>
            <person name="Wang B."/>
            <person name="Guo L."/>
            <person name="Ye K."/>
            <person name="Wang L."/>
        </authorList>
    </citation>
    <scope>NUCLEOTIDE SEQUENCE [LARGE SCALE GENOMIC DNA]</scope>
    <source>
        <strain evidence="11">W13939</strain>
    </source>
</reference>
<evidence type="ECO:0000256" key="4">
    <source>
        <dbReference type="ARBA" id="ARBA00023125"/>
    </source>
</evidence>
<dbReference type="Pfam" id="PF00023">
    <property type="entry name" value="Ank"/>
    <property type="match status" value="1"/>
</dbReference>
<dbReference type="GeneID" id="55989851"/>
<evidence type="ECO:0000256" key="5">
    <source>
        <dbReference type="ARBA" id="ARBA00023163"/>
    </source>
</evidence>
<evidence type="ECO:0000313" key="11">
    <source>
        <dbReference type="Proteomes" id="UP000509510"/>
    </source>
</evidence>
<evidence type="ECO:0000256" key="6">
    <source>
        <dbReference type="ARBA" id="ARBA00023242"/>
    </source>
</evidence>
<dbReference type="PROSITE" id="PS50088">
    <property type="entry name" value="ANK_REPEAT"/>
    <property type="match status" value="2"/>
</dbReference>
<dbReference type="InterPro" id="IPR002110">
    <property type="entry name" value="Ankyrin_rpt"/>
</dbReference>
<dbReference type="Pfam" id="PF12796">
    <property type="entry name" value="Ank_2"/>
    <property type="match status" value="1"/>
</dbReference>
<dbReference type="Proteomes" id="UP000509510">
    <property type="component" value="Chromosome I"/>
</dbReference>
<keyword evidence="5" id="KW-0804">Transcription</keyword>
<feature type="repeat" description="ANK" evidence="7">
    <location>
        <begin position="167"/>
        <end position="199"/>
    </location>
</feature>
<dbReference type="GO" id="GO:0005634">
    <property type="term" value="C:nucleus"/>
    <property type="evidence" value="ECO:0007669"/>
    <property type="project" value="UniProtKB-SubCell"/>
</dbReference>
<dbReference type="InterPro" id="IPR050613">
    <property type="entry name" value="Sec_Metabolite_Reg"/>
</dbReference>
<dbReference type="PANTHER" id="PTHR31001:SF45">
    <property type="entry name" value="ZN(II)2CYS6 TRANSCRIPTION FACTOR (EUROFUNG)"/>
    <property type="match status" value="1"/>
</dbReference>
<dbReference type="CDD" id="cd12148">
    <property type="entry name" value="fungal_TF_MHR"/>
    <property type="match status" value="1"/>
</dbReference>
<evidence type="ECO:0000259" key="9">
    <source>
        <dbReference type="PROSITE" id="PS50048"/>
    </source>
</evidence>
<dbReference type="SMART" id="SM00906">
    <property type="entry name" value="Fungal_trans"/>
    <property type="match status" value="1"/>
</dbReference>
<dbReference type="GO" id="GO:0000981">
    <property type="term" value="F:DNA-binding transcription factor activity, RNA polymerase II-specific"/>
    <property type="evidence" value="ECO:0007669"/>
    <property type="project" value="InterPro"/>
</dbReference>
<dbReference type="InterPro" id="IPR007219">
    <property type="entry name" value="XnlR_reg_dom"/>
</dbReference>
<dbReference type="InterPro" id="IPR036770">
    <property type="entry name" value="Ankyrin_rpt-contain_sf"/>
</dbReference>
<feature type="compositionally biased region" description="Polar residues" evidence="8">
    <location>
        <begin position="902"/>
        <end position="915"/>
    </location>
</feature>
<keyword evidence="2" id="KW-0479">Metal-binding</keyword>
<evidence type="ECO:0000313" key="10">
    <source>
        <dbReference type="EMBL" id="QKX55250.1"/>
    </source>
</evidence>
<dbReference type="SUPFAM" id="SSF57701">
    <property type="entry name" value="Zn2/Cys6 DNA-binding domain"/>
    <property type="match status" value="1"/>
</dbReference>
<feature type="compositionally biased region" description="Polar residues" evidence="8">
    <location>
        <begin position="671"/>
        <end position="690"/>
    </location>
</feature>
<dbReference type="OrthoDB" id="2269373at2759"/>
<comment type="subcellular location">
    <subcellularLocation>
        <location evidence="1">Nucleus</location>
    </subcellularLocation>
</comment>
<dbReference type="RefSeq" id="XP_035341429.1">
    <property type="nucleotide sequence ID" value="XM_035485536.1"/>
</dbReference>
<feature type="region of interest" description="Disordered" evidence="8">
    <location>
        <begin position="210"/>
        <end position="232"/>
    </location>
</feature>
<dbReference type="Gene3D" id="4.10.240.10">
    <property type="entry name" value="Zn(2)-C6 fungal-type DNA-binding domain"/>
    <property type="match status" value="1"/>
</dbReference>
<dbReference type="InterPro" id="IPR001138">
    <property type="entry name" value="Zn2Cys6_DnaBD"/>
</dbReference>
<dbReference type="KEGG" id="trg:TRUGW13939_02342"/>
<dbReference type="SMART" id="SM00066">
    <property type="entry name" value="GAL4"/>
    <property type="match status" value="1"/>
</dbReference>
<evidence type="ECO:0000256" key="7">
    <source>
        <dbReference type="PROSITE-ProRule" id="PRU00023"/>
    </source>
</evidence>
<evidence type="ECO:0000256" key="1">
    <source>
        <dbReference type="ARBA" id="ARBA00004123"/>
    </source>
</evidence>
<dbReference type="Gene3D" id="1.25.40.20">
    <property type="entry name" value="Ankyrin repeat-containing domain"/>
    <property type="match status" value="1"/>
</dbReference>
<accession>A0A7H8QMU9</accession>
<dbReference type="PROSITE" id="PS50297">
    <property type="entry name" value="ANK_REP_REGION"/>
    <property type="match status" value="2"/>
</dbReference>
<proteinExistence type="predicted"/>
<dbReference type="AlphaFoldDB" id="A0A7H8QMU9"/>
<keyword evidence="6" id="KW-0539">Nucleus</keyword>
<name>A0A7H8QMU9_TALRU</name>
<dbReference type="GO" id="GO:0003677">
    <property type="term" value="F:DNA binding"/>
    <property type="evidence" value="ECO:0007669"/>
    <property type="project" value="UniProtKB-KW"/>
</dbReference>
<sequence>MLEFLHVIDESVQKGDLSIAKSLLELLARYGADLNTTYFYGDSPLHFACKVDHTGSLVRQMIRQGADVNSQTIGTMSTPLHCCTEAAAIAILENGARLDIADRYGNTPLHCATRIELLRLYLDAGADPNWKNHKGESVLVHTVGTATPQVMSLLLERGADINSTAVGKETALHRAIWWGNTSAVRWLIDHGANPNAKLDTGPTPLEYVMQHPSSGPRSPVEPVSGPSPRASVTCSPPPVQHFSSVLCVFLHYTRNTAMTLTRGHSCVLCQQRKIRCDRQKPCANCVKAQVECRVVPSQAPRRRARRPQELYLIQRLKKYEAYMSQHGLDPQSIADSEDDMEVAGLENELGQLKASLEENAPGMAPHKEDKKKMSKWFAYYKEYRITHDMLHDLIEDEYDRPTMHHAFDVMFENNDSFPFSVGGSSAPLAGSHPSAIHIFQLWQTYINNVNPLLKINHVPTLQARIVEAGADTANVPKPFEALMFAIYFISVHSMSDEEAESTLGDNKKALLARYHQATQQALINAGFMKSNELVVLQAYLLYLITISQSVDPRSLFCLIGMAVRIAIRLGLHKDGELFGLAPFESELRKRLWWQIVSLDQRIAGITGTTITALSSIEAECRVPLNVNDTSLYSHAKQPPAPEVGATEMIFCLTRIDFALASNSNDRKMPPVTTNKTAGMSPGTPLSSTSKTNIPSAIQGSPKNIESYCAHIEHVYLRHCDSNIPLQFFTLMTARISLCNLHIADFLRRGVPSTSLDDQEREKLFIAAIQMLEYDNITYTTYTVRNFLWYTHLHIPVLGYAFLVSELQHRKTGELCERAWKAICTNHENRSLVKRHKSPMHIAFSVKLIKAWDAHCKAERQLGRVVQPPPLLKQLRERYSHLVPPQRTESTSATDNGGVFTEPSFSAGTGEQTAGTGSLYDGSTMFSQGLGGMDMAYETEYEQMDWTQLVQFGAFENFGGDPGSMFSSGFHNY</sequence>
<dbReference type="SMART" id="SM00248">
    <property type="entry name" value="ANK"/>
    <property type="match status" value="4"/>
</dbReference>
<evidence type="ECO:0000256" key="2">
    <source>
        <dbReference type="ARBA" id="ARBA00022723"/>
    </source>
</evidence>
<dbReference type="Pfam" id="PF00172">
    <property type="entry name" value="Zn_clus"/>
    <property type="match status" value="1"/>
</dbReference>
<evidence type="ECO:0000256" key="3">
    <source>
        <dbReference type="ARBA" id="ARBA00023015"/>
    </source>
</evidence>
<feature type="region of interest" description="Disordered" evidence="8">
    <location>
        <begin position="882"/>
        <end position="919"/>
    </location>
</feature>